<feature type="non-terminal residue" evidence="2">
    <location>
        <position position="1"/>
    </location>
</feature>
<dbReference type="Proteomes" id="UP000193467">
    <property type="component" value="Unassembled WGS sequence"/>
</dbReference>
<keyword evidence="3" id="KW-1185">Reference proteome</keyword>
<name>A0A1Y2D3W6_9BASI</name>
<dbReference type="SUPFAM" id="SSF54695">
    <property type="entry name" value="POZ domain"/>
    <property type="match status" value="1"/>
</dbReference>
<evidence type="ECO:0000313" key="3">
    <source>
        <dbReference type="Proteomes" id="UP000193467"/>
    </source>
</evidence>
<dbReference type="InParanoid" id="A0A1Y2D3W6"/>
<dbReference type="PANTHER" id="PTHR31758">
    <property type="entry name" value="BTB/POZ DOMAIN-CONTAINING PROTEIN YLR108C"/>
    <property type="match status" value="1"/>
</dbReference>
<evidence type="ECO:0000259" key="1">
    <source>
        <dbReference type="Pfam" id="PF02214"/>
    </source>
</evidence>
<accession>A0A1Y2D3W6</accession>
<reference evidence="2 3" key="1">
    <citation type="submission" date="2016-07" db="EMBL/GenBank/DDBJ databases">
        <title>Pervasive Adenine N6-methylation of Active Genes in Fungi.</title>
        <authorList>
            <consortium name="DOE Joint Genome Institute"/>
            <person name="Mondo S.J."/>
            <person name="Dannebaum R.O."/>
            <person name="Kuo R.C."/>
            <person name="Labutti K."/>
            <person name="Haridas S."/>
            <person name="Kuo A."/>
            <person name="Salamov A."/>
            <person name="Ahrendt S.R."/>
            <person name="Lipzen A."/>
            <person name="Sullivan W."/>
            <person name="Andreopoulos W.B."/>
            <person name="Clum A."/>
            <person name="Lindquist E."/>
            <person name="Daum C."/>
            <person name="Ramamoorthy G.K."/>
            <person name="Gryganskyi A."/>
            <person name="Culley D."/>
            <person name="Magnuson J.K."/>
            <person name="James T.Y."/>
            <person name="O'Malley M.A."/>
            <person name="Stajich J.E."/>
            <person name="Spatafora J.W."/>
            <person name="Visel A."/>
            <person name="Grigoriev I.V."/>
        </authorList>
    </citation>
    <scope>NUCLEOTIDE SEQUENCE [LARGE SCALE GENOMIC DNA]</scope>
    <source>
        <strain evidence="2 3">62-1032</strain>
    </source>
</reference>
<comment type="caution">
    <text evidence="2">The sequence shown here is derived from an EMBL/GenBank/DDBJ whole genome shotgun (WGS) entry which is preliminary data.</text>
</comment>
<dbReference type="InterPro" id="IPR003131">
    <property type="entry name" value="T1-type_BTB"/>
</dbReference>
<dbReference type="PANTHER" id="PTHR31758:SF2">
    <property type="entry name" value="BTB_POZ DOMAIN-CONTAINING PROTEIN YLR108C"/>
    <property type="match status" value="1"/>
</dbReference>
<dbReference type="EMBL" id="MCGR01000102">
    <property type="protein sequence ID" value="ORY53979.1"/>
    <property type="molecule type" value="Genomic_DNA"/>
</dbReference>
<dbReference type="STRING" id="106004.A0A1Y2D3W6"/>
<proteinExistence type="predicted"/>
<dbReference type="OrthoDB" id="2370221at2759"/>
<dbReference type="InterPro" id="IPR011333">
    <property type="entry name" value="SKP1/BTB/POZ_sf"/>
</dbReference>
<dbReference type="AlphaFoldDB" id="A0A1Y2D3W6"/>
<organism evidence="2 3">
    <name type="scientific">Leucosporidium creatinivorum</name>
    <dbReference type="NCBI Taxonomy" id="106004"/>
    <lineage>
        <taxon>Eukaryota</taxon>
        <taxon>Fungi</taxon>
        <taxon>Dikarya</taxon>
        <taxon>Basidiomycota</taxon>
        <taxon>Pucciniomycotina</taxon>
        <taxon>Microbotryomycetes</taxon>
        <taxon>Leucosporidiales</taxon>
        <taxon>Leucosporidium</taxon>
    </lineage>
</organism>
<evidence type="ECO:0000313" key="2">
    <source>
        <dbReference type="EMBL" id="ORY53979.1"/>
    </source>
</evidence>
<feature type="non-terminal residue" evidence="2">
    <location>
        <position position="115"/>
    </location>
</feature>
<dbReference type="Gene3D" id="3.30.710.10">
    <property type="entry name" value="Potassium Channel Kv1.1, Chain A"/>
    <property type="match status" value="1"/>
</dbReference>
<dbReference type="Pfam" id="PF02214">
    <property type="entry name" value="BTB_2"/>
    <property type="match status" value="1"/>
</dbReference>
<protein>
    <recommendedName>
        <fullName evidence="1">Potassium channel tetramerisation-type BTB domain-containing protein</fullName>
    </recommendedName>
</protein>
<sequence>PALLGSESAPEHYTVIVRGVKFELSYAQITYDSPNHFTTAFLEHDFAEAQSRTLFLDRNPQLFALIVEHLSGYTILPLAQNALPTTMSYEIAYRNLYTDAEYFGLEYLLQLLSAP</sequence>
<dbReference type="GO" id="GO:0051260">
    <property type="term" value="P:protein homooligomerization"/>
    <property type="evidence" value="ECO:0007669"/>
    <property type="project" value="InterPro"/>
</dbReference>
<feature type="domain" description="Potassium channel tetramerisation-type BTB" evidence="1">
    <location>
        <begin position="17"/>
        <end position="98"/>
    </location>
</feature>
<gene>
    <name evidence="2" type="ORF">BCR35DRAFT_247265</name>
</gene>